<dbReference type="STRING" id="1428644.BIV57_00600"/>
<dbReference type="AlphaFoldDB" id="A0A1J7C0X6"/>
<organism evidence="1 2">
    <name type="scientific">Mangrovactinospora gilvigrisea</name>
    <dbReference type="NCBI Taxonomy" id="1428644"/>
    <lineage>
        <taxon>Bacteria</taxon>
        <taxon>Bacillati</taxon>
        <taxon>Actinomycetota</taxon>
        <taxon>Actinomycetes</taxon>
        <taxon>Kitasatosporales</taxon>
        <taxon>Streptomycetaceae</taxon>
        <taxon>Mangrovactinospora</taxon>
    </lineage>
</organism>
<dbReference type="Pfam" id="PF13589">
    <property type="entry name" value="HATPase_c_3"/>
    <property type="match status" value="1"/>
</dbReference>
<dbReference type="Proteomes" id="UP000243342">
    <property type="component" value="Unassembled WGS sequence"/>
</dbReference>
<reference evidence="1 2" key="1">
    <citation type="submission" date="2016-10" db="EMBL/GenBank/DDBJ databases">
        <title>Genome sequence of Streptomyces gilvigriseus MUSC 26.</title>
        <authorList>
            <person name="Lee L.-H."/>
            <person name="Ser H.-L."/>
        </authorList>
    </citation>
    <scope>NUCLEOTIDE SEQUENCE [LARGE SCALE GENOMIC DNA]</scope>
    <source>
        <strain evidence="1 2">MUSC 26</strain>
    </source>
</reference>
<proteinExistence type="predicted"/>
<dbReference type="GO" id="GO:0003676">
    <property type="term" value="F:nucleic acid binding"/>
    <property type="evidence" value="ECO:0007669"/>
    <property type="project" value="InterPro"/>
</dbReference>
<dbReference type="Gene3D" id="3.40.1350.10">
    <property type="match status" value="1"/>
</dbReference>
<protein>
    <submittedName>
        <fullName evidence="1">DNA mismatch repair protein</fullName>
    </submittedName>
</protein>
<evidence type="ECO:0000313" key="1">
    <source>
        <dbReference type="EMBL" id="OIV39377.1"/>
    </source>
</evidence>
<dbReference type="Gene3D" id="3.30.565.10">
    <property type="entry name" value="Histidine kinase-like ATPase, C-terminal domain"/>
    <property type="match status" value="1"/>
</dbReference>
<dbReference type="SUPFAM" id="SSF55874">
    <property type="entry name" value="ATPase domain of HSP90 chaperone/DNA topoisomerase II/histidine kinase"/>
    <property type="match status" value="1"/>
</dbReference>
<accession>A0A1J7C0X6</accession>
<comment type="caution">
    <text evidence="1">The sequence shown here is derived from an EMBL/GenBank/DDBJ whole genome shotgun (WGS) entry which is preliminary data.</text>
</comment>
<dbReference type="InterPro" id="IPR036890">
    <property type="entry name" value="HATPase_C_sf"/>
</dbReference>
<name>A0A1J7C0X6_9ACTN</name>
<dbReference type="EMBL" id="MLCF01000002">
    <property type="protein sequence ID" value="OIV39377.1"/>
    <property type="molecule type" value="Genomic_DNA"/>
</dbReference>
<dbReference type="InterPro" id="IPR011856">
    <property type="entry name" value="tRNA_endonuc-like_dom_sf"/>
</dbReference>
<evidence type="ECO:0000313" key="2">
    <source>
        <dbReference type="Proteomes" id="UP000243342"/>
    </source>
</evidence>
<keyword evidence="2" id="KW-1185">Reference proteome</keyword>
<gene>
    <name evidence="1" type="ORF">BIV57_00600</name>
</gene>
<sequence>MVSAGVPHQTSSPAAEFRLEVGESKIRKFQKKPQVAAVAELVWNGLDANATRVDVHLNRSEMGAVTEIVVRDNGHGMTVKHARTAFHDYGTTWKADRTQTHDEERILHGHNGEGRLYALALGDTFTWHSTATEGETLVGVRILGSLDQPTVWRVEGAAPEDEQPGTTVRIAVPENKNLRGLEAEDASANLTAKLAFYLRAYPQVRVTFDGKPLDPDEILACDPVDLALDLPDSYADDQPQPVVTFVEWSRRLSDRAMLICNADGLALYAYGQEWSDSIVSFTPYLRSARFNALSTDDLHMLPMTEEPLLAAAEKAIRAHLGMRSRQISAEVVRQLKNEGLYPYPDTPVSGAQAVERQTFDVVVTVARTALPEKGTPRRLSVDLIRSALESNPGDLHAILEKVLALGEDDRRHLKTLLDGTSLPHVIGAATTVTNRLDFINGLRKIFADKLLRSELREVDQLHPMIAKNLWLFGEDWSMASCEVGLTNVLKAHLEDMLGPDAVLEHELHKVTKPNGRDGRVDILLFRSRRDDASTERIIVELKRPTVKVGRKELKQITDYARAIVEDPQYKGVDCKWRFYLVTYEWADEIRRDIRQMGRPEGLADDQPEYEVWVKSWGELLGAAEQKLLFFQKQLNYEATDERVVQHLRETYAHYLPDSLTED</sequence>